<evidence type="ECO:0000256" key="5">
    <source>
        <dbReference type="ARBA" id="ARBA00022763"/>
    </source>
</evidence>
<dbReference type="CDD" id="cd23523">
    <property type="entry name" value="Abraxas_1"/>
    <property type="match status" value="1"/>
</dbReference>
<dbReference type="GO" id="GO:0005634">
    <property type="term" value="C:nucleus"/>
    <property type="evidence" value="ECO:0007669"/>
    <property type="project" value="UniProtKB-SubCell"/>
</dbReference>
<dbReference type="GO" id="GO:0070536">
    <property type="term" value="P:protein K63-linked deubiquitination"/>
    <property type="evidence" value="ECO:0007669"/>
    <property type="project" value="TreeGrafter"/>
</dbReference>
<feature type="compositionally biased region" description="Polar residues" evidence="12">
    <location>
        <begin position="373"/>
        <end position="395"/>
    </location>
</feature>
<keyword evidence="8" id="KW-0234">DNA repair</keyword>
<comment type="subcellular location">
    <subcellularLocation>
        <location evidence="1">Nucleus</location>
    </subcellularLocation>
</comment>
<dbReference type="GO" id="GO:0006325">
    <property type="term" value="P:chromatin organization"/>
    <property type="evidence" value="ECO:0007669"/>
    <property type="project" value="UniProtKB-KW"/>
</dbReference>
<dbReference type="Proteomes" id="UP000327468">
    <property type="component" value="Chromosome 15"/>
</dbReference>
<dbReference type="InterPro" id="IPR037518">
    <property type="entry name" value="MPN"/>
</dbReference>
<evidence type="ECO:0000256" key="8">
    <source>
        <dbReference type="ARBA" id="ARBA00023204"/>
    </source>
</evidence>
<organism evidence="14 15">
    <name type="scientific">Pangasianodon hypophthalmus</name>
    <name type="common">Striped catfish</name>
    <name type="synonym">Helicophagus hypophthalmus</name>
    <dbReference type="NCBI Taxonomy" id="310915"/>
    <lineage>
        <taxon>Eukaryota</taxon>
        <taxon>Metazoa</taxon>
        <taxon>Chordata</taxon>
        <taxon>Craniata</taxon>
        <taxon>Vertebrata</taxon>
        <taxon>Euteleostomi</taxon>
        <taxon>Actinopterygii</taxon>
        <taxon>Neopterygii</taxon>
        <taxon>Teleostei</taxon>
        <taxon>Ostariophysi</taxon>
        <taxon>Siluriformes</taxon>
        <taxon>Pangasiidae</taxon>
        <taxon>Pangasianodon</taxon>
    </lineage>
</organism>
<reference evidence="14 15" key="1">
    <citation type="submission" date="2019-06" db="EMBL/GenBank/DDBJ databases">
        <title>A chromosome-scale genome assembly of the striped catfish, Pangasianodon hypophthalmus.</title>
        <authorList>
            <person name="Wen M."/>
            <person name="Zahm M."/>
            <person name="Roques C."/>
            <person name="Cabau C."/>
            <person name="Klopp C."/>
            <person name="Donnadieu C."/>
            <person name="Jouanno E."/>
            <person name="Avarre J.-C."/>
            <person name="Campet M."/>
            <person name="Ha T.T.T."/>
            <person name="Dugue R."/>
            <person name="Lampietro C."/>
            <person name="Louis A."/>
            <person name="Herpin A."/>
            <person name="Echchiki A."/>
            <person name="Berthelot C."/>
            <person name="Parey E."/>
            <person name="Roest-Crollius H."/>
            <person name="Braasch I."/>
            <person name="Postlethwait J."/>
            <person name="Bobe J."/>
            <person name="Montfort J."/>
            <person name="Bouchez O."/>
            <person name="Begum T."/>
            <person name="Schartl M."/>
            <person name="Guiguen Y."/>
        </authorList>
    </citation>
    <scope>NUCLEOTIDE SEQUENCE [LARGE SCALE GENOMIC DNA]</scope>
    <source>
        <strain evidence="14 15">Indonesia</strain>
        <tissue evidence="14">Blood</tissue>
    </source>
</reference>
<dbReference type="PANTHER" id="PTHR31728:SF2">
    <property type="entry name" value="BRCA1-A COMPLEX SUBUNIT ABRAXAS 1"/>
    <property type="match status" value="1"/>
</dbReference>
<feature type="region of interest" description="Disordered" evidence="12">
    <location>
        <begin position="257"/>
        <end position="277"/>
    </location>
</feature>
<feature type="domain" description="MPN" evidence="13">
    <location>
        <begin position="7"/>
        <end position="161"/>
    </location>
</feature>
<comment type="caution">
    <text evidence="14">The sequence shown here is derived from an EMBL/GenBank/DDBJ whole genome shotgun (WGS) entry which is preliminary data.</text>
</comment>
<evidence type="ECO:0000256" key="11">
    <source>
        <dbReference type="ARBA" id="ARBA00030777"/>
    </source>
</evidence>
<dbReference type="GO" id="GO:0090307">
    <property type="term" value="P:mitotic spindle assembly"/>
    <property type="evidence" value="ECO:0007669"/>
    <property type="project" value="TreeGrafter"/>
</dbReference>
<evidence type="ECO:0000256" key="2">
    <source>
        <dbReference type="ARBA" id="ARBA00007890"/>
    </source>
</evidence>
<keyword evidence="5" id="KW-0227">DNA damage</keyword>
<accession>A0A5N5M245</accession>
<sequence>MEEYSTTVRTSGLVLSSLMFQHLNSDCDVEGLLLGESVGEEKSKITDSQTDHIQFVHTINIQKHITCRKTHSFYNNTCEVDKEKIRQVLSNLKEENVIGWYRQRRNTSQQMTLKEQLVHQNLRKLLPYQELIFLLLTPSEVTLSHSTHRLEYTAFIWNGSQYSSIPVSVSNLGMLEQQDYWRVSATCPSLSHCQAIKQHRAKFFSSEQDLREVEEVNDMNDALLDEMKSACVRVEKSERRVEKLQAEITELREAVRERRRKLQDSDTKESSPPEKPEENVLLCAALKALFPNTPSLRSQTLSVEGFPVLHMCCTEDHGVDVPTKLPLLLLQCDHTARKRRMSSGSRLKGKFQSTGVSQKGKKRKVDTELSEPLSESGSDTEVEVSSPNQSNSPVF</sequence>
<dbReference type="GO" id="GO:0008017">
    <property type="term" value="F:microtubule binding"/>
    <property type="evidence" value="ECO:0007669"/>
    <property type="project" value="TreeGrafter"/>
</dbReference>
<evidence type="ECO:0000256" key="12">
    <source>
        <dbReference type="SAM" id="MobiDB-lite"/>
    </source>
</evidence>
<dbReference type="PRINTS" id="PR02051">
    <property type="entry name" value="PROTEINF175"/>
</dbReference>
<dbReference type="GO" id="GO:0031593">
    <property type="term" value="F:polyubiquitin modification-dependent protein binding"/>
    <property type="evidence" value="ECO:0007669"/>
    <property type="project" value="TreeGrafter"/>
</dbReference>
<dbReference type="EMBL" id="VFJC01000016">
    <property type="protein sequence ID" value="KAB5548998.1"/>
    <property type="molecule type" value="Genomic_DNA"/>
</dbReference>
<evidence type="ECO:0000256" key="4">
    <source>
        <dbReference type="ARBA" id="ARBA00022553"/>
    </source>
</evidence>
<evidence type="ECO:0000256" key="3">
    <source>
        <dbReference type="ARBA" id="ARBA00013672"/>
    </source>
</evidence>
<name>A0A5N5M245_PANHP</name>
<comment type="similarity">
    <text evidence="2">Belongs to the FAM175 family. Abraxas subfamily.</text>
</comment>
<evidence type="ECO:0000313" key="14">
    <source>
        <dbReference type="EMBL" id="KAB5548998.1"/>
    </source>
</evidence>
<evidence type="ECO:0000256" key="1">
    <source>
        <dbReference type="ARBA" id="ARBA00004123"/>
    </source>
</evidence>
<dbReference type="PANTHER" id="PTHR31728">
    <property type="entry name" value="ABRAXAS FAMILY MEMBER"/>
    <property type="match status" value="1"/>
</dbReference>
<keyword evidence="7" id="KW-0175">Coiled coil</keyword>
<dbReference type="InterPro" id="IPR023238">
    <property type="entry name" value="FAM175"/>
</dbReference>
<evidence type="ECO:0000313" key="15">
    <source>
        <dbReference type="Proteomes" id="UP000327468"/>
    </source>
</evidence>
<evidence type="ECO:0000256" key="7">
    <source>
        <dbReference type="ARBA" id="ARBA00023054"/>
    </source>
</evidence>
<dbReference type="Pfam" id="PF21125">
    <property type="entry name" value="MPN_2A_DUB_like"/>
    <property type="match status" value="1"/>
</dbReference>
<feature type="region of interest" description="Disordered" evidence="12">
    <location>
        <begin position="338"/>
        <end position="395"/>
    </location>
</feature>
<evidence type="ECO:0000259" key="13">
    <source>
        <dbReference type="PROSITE" id="PS50249"/>
    </source>
</evidence>
<dbReference type="GO" id="GO:0008608">
    <property type="term" value="P:attachment of spindle microtubules to kinetochore"/>
    <property type="evidence" value="ECO:0007669"/>
    <property type="project" value="TreeGrafter"/>
</dbReference>
<proteinExistence type="inferred from homology"/>
<protein>
    <recommendedName>
        <fullName evidence="3">BRCA1-A complex subunit Abraxas 1</fullName>
    </recommendedName>
    <alternativeName>
        <fullName evidence="11">Coiled-coil domain-containing protein 98</fullName>
    </alternativeName>
    <alternativeName>
        <fullName evidence="10">Protein FAM175A</fullName>
    </alternativeName>
</protein>
<keyword evidence="6" id="KW-0156">Chromatin regulator</keyword>
<dbReference type="PROSITE" id="PS50249">
    <property type="entry name" value="MPN"/>
    <property type="match status" value="1"/>
</dbReference>
<dbReference type="InterPro" id="IPR023239">
    <property type="entry name" value="BRISC_Abraxas1"/>
</dbReference>
<keyword evidence="15" id="KW-1185">Reference proteome</keyword>
<gene>
    <name evidence="14" type="ORF">PHYPO_G00062160</name>
</gene>
<evidence type="ECO:0000256" key="9">
    <source>
        <dbReference type="ARBA" id="ARBA00023242"/>
    </source>
</evidence>
<dbReference type="PRINTS" id="PR02052">
    <property type="entry name" value="ABRAXAS"/>
</dbReference>
<keyword evidence="4" id="KW-0597">Phosphoprotein</keyword>
<evidence type="ECO:0000256" key="10">
    <source>
        <dbReference type="ARBA" id="ARBA00030629"/>
    </source>
</evidence>
<evidence type="ECO:0000256" key="6">
    <source>
        <dbReference type="ARBA" id="ARBA00022853"/>
    </source>
</evidence>
<dbReference type="AlphaFoldDB" id="A0A5N5M245"/>
<dbReference type="GO" id="GO:0006281">
    <property type="term" value="P:DNA repair"/>
    <property type="evidence" value="ECO:0007669"/>
    <property type="project" value="UniProtKB-KW"/>
</dbReference>
<keyword evidence="9" id="KW-0539">Nucleus</keyword>